<evidence type="ECO:0000256" key="1">
    <source>
        <dbReference type="SAM" id="Phobius"/>
    </source>
</evidence>
<comment type="caution">
    <text evidence="4">The sequence shown here is derived from an EMBL/GenBank/DDBJ whole genome shotgun (WGS) entry which is preliminary data.</text>
</comment>
<keyword evidence="2" id="KW-0732">Signal</keyword>
<keyword evidence="1" id="KW-1133">Transmembrane helix</keyword>
<dbReference type="AlphaFoldDB" id="A0A931DQI4"/>
<keyword evidence="5" id="KW-1185">Reference proteome</keyword>
<organism evidence="4 5">
    <name type="scientific">Actinomadura viridis</name>
    <dbReference type="NCBI Taxonomy" id="58110"/>
    <lineage>
        <taxon>Bacteria</taxon>
        <taxon>Bacillati</taxon>
        <taxon>Actinomycetota</taxon>
        <taxon>Actinomycetes</taxon>
        <taxon>Streptosporangiales</taxon>
        <taxon>Thermomonosporaceae</taxon>
        <taxon>Actinomadura</taxon>
    </lineage>
</organism>
<evidence type="ECO:0000313" key="4">
    <source>
        <dbReference type="EMBL" id="MBG6093997.1"/>
    </source>
</evidence>
<proteinExistence type="predicted"/>
<keyword evidence="1" id="KW-0812">Transmembrane</keyword>
<feature type="transmembrane region" description="Helical" evidence="1">
    <location>
        <begin position="134"/>
        <end position="152"/>
    </location>
</feature>
<protein>
    <recommendedName>
        <fullName evidence="3">SH3b domain-containing protein</fullName>
    </recommendedName>
</protein>
<reference evidence="4" key="1">
    <citation type="submission" date="2020-11" db="EMBL/GenBank/DDBJ databases">
        <title>Sequencing the genomes of 1000 actinobacteria strains.</title>
        <authorList>
            <person name="Klenk H.-P."/>
        </authorList>
    </citation>
    <scope>NUCLEOTIDE SEQUENCE</scope>
    <source>
        <strain evidence="4">DSM 43175</strain>
    </source>
</reference>
<dbReference type="Gene3D" id="2.30.30.40">
    <property type="entry name" value="SH3 Domains"/>
    <property type="match status" value="1"/>
</dbReference>
<sequence length="161" mass="16524">MRTSARTGLAFVVAGLATSGITLTSTGAAQAATIAQEEGAKVCRYQVIAKSGLNVRSGPGMKYRIVGALDYGTHLSADCKDKGWTQLRGGVPKKLVGKWVARVYLHEIKPHHSSDPHGGVSAGAGGTSTDVTPLLAVGLGSIALGGGAMVMARRRRATGQI</sequence>
<name>A0A931DQI4_9ACTN</name>
<feature type="chain" id="PRO_5037166101" description="SH3b domain-containing protein" evidence="2">
    <location>
        <begin position="32"/>
        <end position="161"/>
    </location>
</feature>
<keyword evidence="1" id="KW-0472">Membrane</keyword>
<evidence type="ECO:0000313" key="5">
    <source>
        <dbReference type="Proteomes" id="UP000614047"/>
    </source>
</evidence>
<evidence type="ECO:0000259" key="3">
    <source>
        <dbReference type="Pfam" id="PF08239"/>
    </source>
</evidence>
<gene>
    <name evidence="4" type="ORF">IW256_008110</name>
</gene>
<dbReference type="Proteomes" id="UP000614047">
    <property type="component" value="Unassembled WGS sequence"/>
</dbReference>
<dbReference type="Pfam" id="PF08239">
    <property type="entry name" value="SH3_3"/>
    <property type="match status" value="1"/>
</dbReference>
<accession>A0A931DQI4</accession>
<dbReference type="InterPro" id="IPR003646">
    <property type="entry name" value="SH3-like_bac-type"/>
</dbReference>
<feature type="signal peptide" evidence="2">
    <location>
        <begin position="1"/>
        <end position="31"/>
    </location>
</feature>
<dbReference type="EMBL" id="JADOUA010000001">
    <property type="protein sequence ID" value="MBG6093997.1"/>
    <property type="molecule type" value="Genomic_DNA"/>
</dbReference>
<dbReference type="RefSeq" id="WP_197015990.1">
    <property type="nucleotide sequence ID" value="NZ_BAABES010000014.1"/>
</dbReference>
<feature type="domain" description="SH3b" evidence="3">
    <location>
        <begin position="51"/>
        <end position="90"/>
    </location>
</feature>
<evidence type="ECO:0000256" key="2">
    <source>
        <dbReference type="SAM" id="SignalP"/>
    </source>
</evidence>